<dbReference type="OrthoDB" id="4328595at2"/>
<gene>
    <name evidence="1" type="ORF">SAMN05443544_1951</name>
</gene>
<dbReference type="Proteomes" id="UP000184699">
    <property type="component" value="Unassembled WGS sequence"/>
</dbReference>
<dbReference type="EMBL" id="FSRJ01000002">
    <property type="protein sequence ID" value="SIN93246.1"/>
    <property type="molecule type" value="Genomic_DNA"/>
</dbReference>
<keyword evidence="2" id="KW-1185">Reference proteome</keyword>
<name>A0A1N6FDG2_9MICO</name>
<protein>
    <submittedName>
        <fullName evidence="1">Uncharacterized protein</fullName>
    </submittedName>
</protein>
<dbReference type="RefSeq" id="WP_074260097.1">
    <property type="nucleotide sequence ID" value="NZ_FSRJ01000002.1"/>
</dbReference>
<sequence length="123" mass="13296">MLDAETAQFVDAATALSATNLEAAFDRQIDLWTEGGKEASEAAGPSASANSELDRRIRGALLPRADELDEHLFGLHTDALTVISTAAQAILTRRRLTAEQFTVLVTPFVELGFDIPADPESRR</sequence>
<dbReference type="STRING" id="232089.SAMN05443544_1951"/>
<reference evidence="2" key="1">
    <citation type="submission" date="2016-11" db="EMBL/GenBank/DDBJ databases">
        <authorList>
            <person name="Varghese N."/>
            <person name="Submissions S."/>
        </authorList>
    </citation>
    <scope>NUCLEOTIDE SEQUENCE [LARGE SCALE GENOMIC DNA]</scope>
    <source>
        <strain evidence="2">DSM 8595</strain>
    </source>
</reference>
<evidence type="ECO:0000313" key="1">
    <source>
        <dbReference type="EMBL" id="SIN93246.1"/>
    </source>
</evidence>
<evidence type="ECO:0000313" key="2">
    <source>
        <dbReference type="Proteomes" id="UP000184699"/>
    </source>
</evidence>
<organism evidence="1 2">
    <name type="scientific">Agromyces cerinus subsp. cerinus</name>
    <dbReference type="NCBI Taxonomy" id="232089"/>
    <lineage>
        <taxon>Bacteria</taxon>
        <taxon>Bacillati</taxon>
        <taxon>Actinomycetota</taxon>
        <taxon>Actinomycetes</taxon>
        <taxon>Micrococcales</taxon>
        <taxon>Microbacteriaceae</taxon>
        <taxon>Agromyces</taxon>
    </lineage>
</organism>
<dbReference type="AlphaFoldDB" id="A0A1N6FDG2"/>
<proteinExistence type="predicted"/>
<accession>A0A1N6FDG2</accession>